<dbReference type="InterPro" id="IPR013215">
    <property type="entry name" value="Cbl-indep_Met_Synth_N"/>
</dbReference>
<dbReference type="Gene3D" id="3.20.20.210">
    <property type="match status" value="1"/>
</dbReference>
<dbReference type="GO" id="GO:0008652">
    <property type="term" value="P:amino acid biosynthetic process"/>
    <property type="evidence" value="ECO:0007669"/>
    <property type="project" value="InterPro"/>
</dbReference>
<proteinExistence type="predicted"/>
<dbReference type="InterPro" id="IPR038071">
    <property type="entry name" value="UROD/MetE-like_sf"/>
</dbReference>
<dbReference type="Pfam" id="PF08267">
    <property type="entry name" value="Meth_synt_1"/>
    <property type="match status" value="1"/>
</dbReference>
<evidence type="ECO:0000259" key="1">
    <source>
        <dbReference type="Pfam" id="PF08267"/>
    </source>
</evidence>
<accession>A0A7C9VPU2</accession>
<keyword evidence="3" id="KW-1185">Reference proteome</keyword>
<dbReference type="EMBL" id="JAAMRR010000987">
    <property type="protein sequence ID" value="NGX97293.1"/>
    <property type="molecule type" value="Genomic_DNA"/>
</dbReference>
<dbReference type="GO" id="GO:0008270">
    <property type="term" value="F:zinc ion binding"/>
    <property type="evidence" value="ECO:0007669"/>
    <property type="project" value="InterPro"/>
</dbReference>
<organism evidence="2 3">
    <name type="scientific">Candidatus Afipia apatlaquensis</name>
    <dbReference type="NCBI Taxonomy" id="2712852"/>
    <lineage>
        <taxon>Bacteria</taxon>
        <taxon>Pseudomonadati</taxon>
        <taxon>Pseudomonadota</taxon>
        <taxon>Alphaproteobacteria</taxon>
        <taxon>Hyphomicrobiales</taxon>
        <taxon>Nitrobacteraceae</taxon>
        <taxon>Afipia</taxon>
    </lineage>
</organism>
<gene>
    <name evidence="2" type="ORF">G4V63_19415</name>
</gene>
<reference evidence="2" key="1">
    <citation type="submission" date="2020-02" db="EMBL/GenBank/DDBJ databases">
        <title>Draft genome sequence of Candidatus Afipia apatlaquensis IBT-C3, a potential strain for decolorization of textile dyes.</title>
        <authorList>
            <person name="Sanchez-Reyes A."/>
            <person name="Breton-Deval L."/>
            <person name="Mangelson H."/>
            <person name="Sanchez-Flores A."/>
        </authorList>
    </citation>
    <scope>NUCLEOTIDE SEQUENCE [LARGE SCALE GENOMIC DNA]</scope>
    <source>
        <strain evidence="2">IBT-C3</strain>
    </source>
</reference>
<feature type="domain" description="Cobalamin-independent methionine synthase MetE N-terminal" evidence="1">
    <location>
        <begin position="13"/>
        <end position="93"/>
    </location>
</feature>
<dbReference type="Proteomes" id="UP000480266">
    <property type="component" value="Unassembled WGS sequence"/>
</dbReference>
<protein>
    <submittedName>
        <fullName evidence="2">5-methyltetrahydropteroyltriglutamate--homocysteine S-methyltransferase</fullName>
    </submittedName>
</protein>
<dbReference type="PANTHER" id="PTHR30519">
    <property type="entry name" value="5-METHYLTETRAHYDROPTEROYLTRIGLUTAMATE--HOMOCYSTEINE METHYLTRANSFERASE"/>
    <property type="match status" value="1"/>
</dbReference>
<dbReference type="AlphaFoldDB" id="A0A7C9VPU2"/>
<dbReference type="SUPFAM" id="SSF51726">
    <property type="entry name" value="UROD/MetE-like"/>
    <property type="match status" value="1"/>
</dbReference>
<feature type="non-terminal residue" evidence="2">
    <location>
        <position position="97"/>
    </location>
</feature>
<dbReference type="GO" id="GO:0032259">
    <property type="term" value="P:methylation"/>
    <property type="evidence" value="ECO:0007669"/>
    <property type="project" value="UniProtKB-KW"/>
</dbReference>
<comment type="caution">
    <text evidence="2">The sequence shown here is derived from an EMBL/GenBank/DDBJ whole genome shotgun (WGS) entry which is preliminary data.</text>
</comment>
<evidence type="ECO:0000313" key="3">
    <source>
        <dbReference type="Proteomes" id="UP000480266"/>
    </source>
</evidence>
<sequence length="97" mass="10632">MSNSSSITSIPVATLGTPRIGPRRELKTALENYWSGRIDEASLLKTAAQLRADNWARQKARGVTVIPSNDFSFYDQVLDTSVMVGAIPDVYNWTGGE</sequence>
<evidence type="ECO:0000313" key="2">
    <source>
        <dbReference type="EMBL" id="NGX97293.1"/>
    </source>
</evidence>
<dbReference type="GO" id="GO:0003871">
    <property type="term" value="F:5-methyltetrahydropteroyltriglutamate-homocysteine S-methyltransferase activity"/>
    <property type="evidence" value="ECO:0007669"/>
    <property type="project" value="InterPro"/>
</dbReference>
<name>A0A7C9VPU2_9BRAD</name>